<sequence>MGIFGKIFGKKTAGKAEAHEEKPVEIALLDIEKWLEEKTSPQRNGFDKKIMSKFAEIKGTVQEIRLQLDEISGKEISTEEGNKRLRKIVDTSKQGMLRSMHTLLERLKPPQTSDYKALSDYCNNSSSLLQAEISAFGKNIAYTGILLQAEVKKIGELINALARQFTEIREIFGESGVMYIPQIRQKIREIEAEISAKKALQDSLPKIEQEIALLESGKEDAIKSANALRVSADYEELQALQEGRAKLLSQKQALKEKILQMLAPLEKPLRKLQNLSANRQFALASKQEENALNQYLVNPLLAVAGDAEAKILKALLNSVQQAMDSGMIDFKDEREKEKKSLAVSELLQSASPRQEFSSYLELNERIAQAEKELQESSIARRISDAEESARQIERNVQEMNAALAREQASLQKKEQEISGTLLHLSELASKAANENIKVNIQS</sequence>
<feature type="coiled-coil region" evidence="1">
    <location>
        <begin position="359"/>
        <end position="416"/>
    </location>
</feature>
<dbReference type="Proteomes" id="UP000677687">
    <property type="component" value="Unassembled WGS sequence"/>
</dbReference>
<evidence type="ECO:0000256" key="1">
    <source>
        <dbReference type="SAM" id="Coils"/>
    </source>
</evidence>
<dbReference type="AlphaFoldDB" id="A0A8T4KST3"/>
<evidence type="ECO:0000313" key="2">
    <source>
        <dbReference type="EMBL" id="MBS3057421.1"/>
    </source>
</evidence>
<organism evidence="2 3">
    <name type="scientific">Candidatus Iainarchaeum sp</name>
    <dbReference type="NCBI Taxonomy" id="3101447"/>
    <lineage>
        <taxon>Archaea</taxon>
        <taxon>Candidatus Iainarchaeota</taxon>
        <taxon>Candidatus Iainarchaeia</taxon>
        <taxon>Candidatus Iainarchaeales</taxon>
        <taxon>Candidatus Iainarchaeaceae</taxon>
        <taxon>Candidatus Iainarchaeum</taxon>
    </lineage>
</organism>
<comment type="caution">
    <text evidence="2">The sequence shown here is derived from an EMBL/GenBank/DDBJ whole genome shotgun (WGS) entry which is preliminary data.</text>
</comment>
<evidence type="ECO:0000313" key="3">
    <source>
        <dbReference type="Proteomes" id="UP000677687"/>
    </source>
</evidence>
<dbReference type="EMBL" id="JAGVWD010000032">
    <property type="protein sequence ID" value="MBS3057421.1"/>
    <property type="molecule type" value="Genomic_DNA"/>
</dbReference>
<gene>
    <name evidence="2" type="ORF">J4415_02225</name>
</gene>
<accession>A0A8T4KST3</accession>
<keyword evidence="1" id="KW-0175">Coiled coil</keyword>
<reference evidence="2" key="2">
    <citation type="submission" date="2021-05" db="EMBL/GenBank/DDBJ databases">
        <title>Protein family content uncovers lineage relationships and bacterial pathway maintenance mechanisms in DPANN archaea.</title>
        <authorList>
            <person name="Castelle C.J."/>
            <person name="Meheust R."/>
            <person name="Jaffe A.L."/>
            <person name="Seitz K."/>
            <person name="Gong X."/>
            <person name="Baker B.J."/>
            <person name="Banfield J.F."/>
        </authorList>
    </citation>
    <scope>NUCLEOTIDE SEQUENCE</scope>
    <source>
        <strain evidence="2">RIFCSPHIGHO2_01_FULL_AR10_44_11</strain>
    </source>
</reference>
<protein>
    <submittedName>
        <fullName evidence="2">Uncharacterized protein</fullName>
    </submittedName>
</protein>
<name>A0A8T4KST3_9ARCH</name>
<proteinExistence type="predicted"/>
<reference evidence="2" key="1">
    <citation type="submission" date="2021-03" db="EMBL/GenBank/DDBJ databases">
        <authorList>
            <person name="Jaffe A."/>
        </authorList>
    </citation>
    <scope>NUCLEOTIDE SEQUENCE</scope>
    <source>
        <strain evidence="2">RIFCSPHIGHO2_01_FULL_AR10_44_11</strain>
    </source>
</reference>